<proteinExistence type="predicted"/>
<evidence type="ECO:0008006" key="3">
    <source>
        <dbReference type="Google" id="ProtNLM"/>
    </source>
</evidence>
<dbReference type="Gene3D" id="3.40.50.2000">
    <property type="entry name" value="Glycogen Phosphorylase B"/>
    <property type="match status" value="1"/>
</dbReference>
<sequence length="333" mass="36162">MKVGMVVNPNVLCGIREHAMNFLGHLKTPCVVLSQDPEATSHAQFFESAIQQGVTILHIQHEFSLFRNPEAFTELLEMAALGDVKIIMDLHTGPADKAVILLKSWLELSALCIVHSDNMAGAFPEAVQVPLAVSDESLWAPEADVLVEDSQPIVGTFGFYVKHKGFMDVAQAMATVRRVYPGAKLLIVGSHVLPHQDAYFKSVKNTAQTGPHLLLDRYMSAPEVTRTLAVCDALVLAYRTNGVSQSGAVETIFTAGRPVLISSSTLLSHVPTDVSAGYFPVDASARKIGDALLEVIEKHQLPSCVCVSRTRLVARRGSLLAGIYDSIYEDLSR</sequence>
<dbReference type="EMBL" id="LCQD01000003">
    <property type="protein sequence ID" value="KKW13280.1"/>
    <property type="molecule type" value="Genomic_DNA"/>
</dbReference>
<comment type="caution">
    <text evidence="1">The sequence shown here is derived from an EMBL/GenBank/DDBJ whole genome shotgun (WGS) entry which is preliminary data.</text>
</comment>
<dbReference type="SUPFAM" id="SSF53756">
    <property type="entry name" value="UDP-Glycosyltransferase/glycogen phosphorylase"/>
    <property type="match status" value="1"/>
</dbReference>
<evidence type="ECO:0000313" key="2">
    <source>
        <dbReference type="Proteomes" id="UP000034588"/>
    </source>
</evidence>
<evidence type="ECO:0000313" key="1">
    <source>
        <dbReference type="EMBL" id="KKW13280.1"/>
    </source>
</evidence>
<organism evidence="1 2">
    <name type="scientific">Candidatus Gottesmanbacteria bacterium GW2011_GWB1_49_7</name>
    <dbReference type="NCBI Taxonomy" id="1618448"/>
    <lineage>
        <taxon>Bacteria</taxon>
        <taxon>Candidatus Gottesmaniibacteriota</taxon>
    </lineage>
</organism>
<accession>A0A0G1W3Y3</accession>
<reference evidence="1 2" key="1">
    <citation type="journal article" date="2015" name="Nature">
        <title>rRNA introns, odd ribosomes, and small enigmatic genomes across a large radiation of phyla.</title>
        <authorList>
            <person name="Brown C.T."/>
            <person name="Hug L.A."/>
            <person name="Thomas B.C."/>
            <person name="Sharon I."/>
            <person name="Castelle C.J."/>
            <person name="Singh A."/>
            <person name="Wilkins M.J."/>
            <person name="Williams K.H."/>
            <person name="Banfield J.F."/>
        </authorList>
    </citation>
    <scope>NUCLEOTIDE SEQUENCE [LARGE SCALE GENOMIC DNA]</scope>
</reference>
<dbReference type="AlphaFoldDB" id="A0A0G1W3Y3"/>
<gene>
    <name evidence="1" type="ORF">UY48_C0003G0102</name>
</gene>
<dbReference type="Proteomes" id="UP000034588">
    <property type="component" value="Unassembled WGS sequence"/>
</dbReference>
<protein>
    <recommendedName>
        <fullName evidence="3">Glycosyltransferase</fullName>
    </recommendedName>
</protein>
<name>A0A0G1W3Y3_9BACT</name>